<evidence type="ECO:0000313" key="1">
    <source>
        <dbReference type="EMBL" id="DAG06508.1"/>
    </source>
</evidence>
<sequence length="36" mass="4476">MRYCMWAWMKRTLSTSLLEKLHTIKDYIIHRSHNIV</sequence>
<accession>A0A8S5VIH7</accession>
<name>A0A8S5VIH7_9CAUD</name>
<protein>
    <submittedName>
        <fullName evidence="1">Uncharacterized protein</fullName>
    </submittedName>
</protein>
<dbReference type="EMBL" id="BK016273">
    <property type="protein sequence ID" value="DAG06508.1"/>
    <property type="molecule type" value="Genomic_DNA"/>
</dbReference>
<proteinExistence type="predicted"/>
<reference evidence="1" key="1">
    <citation type="journal article" date="2021" name="Proc. Natl. Acad. Sci. U.S.A.">
        <title>A Catalog of Tens of Thousands of Viruses from Human Metagenomes Reveals Hidden Associations with Chronic Diseases.</title>
        <authorList>
            <person name="Tisza M.J."/>
            <person name="Buck C.B."/>
        </authorList>
    </citation>
    <scope>NUCLEOTIDE SEQUENCE</scope>
    <source>
        <strain evidence="1">CtsYb1</strain>
    </source>
</reference>
<organism evidence="1">
    <name type="scientific">Siphoviridae sp. ctsYb1</name>
    <dbReference type="NCBI Taxonomy" id="2825696"/>
    <lineage>
        <taxon>Viruses</taxon>
        <taxon>Duplodnaviria</taxon>
        <taxon>Heunggongvirae</taxon>
        <taxon>Uroviricota</taxon>
        <taxon>Caudoviricetes</taxon>
    </lineage>
</organism>